<sequence length="446" mass="50481">MARIITADEVRELFAQAISAMYQQEVPQYGALLELVADVNLAVLERNSTLHEQLVNSDELSRLNVERHGAIRVGTWQELALLRRIFAVMGMFPVGYYDLSVAGVPAHATAFRPVDELALRRNPFRVFTALLRPELITDTAVRRRVTDLLASRDIFSRRCRALLDQHEATGGFDHDQARAFIAEILGLFSWQHRAQVGHSAWQALSQYHPLLADVVCFHGCHITHLAPRTLDIDRVQALMPEYGLEPRAIIEGPPRRILPLLIRQTGFRAPREPVLFGDQAGVRRARFGAVEQRGMALTPKGRALYDALLQEAGSATDNVSHQLRLQQVFTRFPDTAELLQQQQLAYFRYRLTPQGESNRRTILCTDDPQMLIRRGWLEARPIIYEDFLPLSAAANICASLGIESYTLSAGQSSQNSFEYALGCPVYNEYTLYQREEDRSKQRCGLL</sequence>
<dbReference type="STRING" id="630626.EBL_c20300"/>
<dbReference type="AlphaFoldDB" id="I2B9B7"/>
<evidence type="ECO:0000256" key="5">
    <source>
        <dbReference type="ARBA" id="ARBA00035013"/>
    </source>
</evidence>
<dbReference type="HOGENOM" id="CLU_026640_0_0_6"/>
<keyword evidence="2" id="KW-0223">Dioxygenase</keyword>
<evidence type="ECO:0000256" key="1">
    <source>
        <dbReference type="ARBA" id="ARBA00001954"/>
    </source>
</evidence>
<evidence type="ECO:0000256" key="3">
    <source>
        <dbReference type="ARBA" id="ARBA00023002"/>
    </source>
</evidence>
<comment type="similarity">
    <text evidence="5">Belongs to the 2-oxoadipate dioxygenase/decarboxylase family.</text>
</comment>
<evidence type="ECO:0000256" key="4">
    <source>
        <dbReference type="ARBA" id="ARBA00023004"/>
    </source>
</evidence>
<protein>
    <recommendedName>
        <fullName evidence="7">2-oxoadipate dioxygenase/decarboxylase</fullName>
        <ecNumber evidence="6">1.13.11.93</ecNumber>
    </recommendedName>
    <alternativeName>
        <fullName evidence="8">2-hydroxyglutarate synthase</fullName>
    </alternativeName>
</protein>
<name>I2B9B7_SHIBC</name>
<dbReference type="EMBL" id="CP001560">
    <property type="protein sequence ID" value="AFJ47121.1"/>
    <property type="molecule type" value="Genomic_DNA"/>
</dbReference>
<accession>I2B9B7</accession>
<keyword evidence="10" id="KW-1185">Reference proteome</keyword>
<dbReference type="InterPro" id="IPR047869">
    <property type="entry name" value="YdcJ_bac-like"/>
</dbReference>
<dbReference type="KEGG" id="ebt:EBL_c20300"/>
<keyword evidence="3" id="KW-0560">Oxidoreductase</keyword>
<dbReference type="Pfam" id="PF07063">
    <property type="entry name" value="HGLS"/>
    <property type="match status" value="1"/>
</dbReference>
<dbReference type="PANTHER" id="PTHR39479">
    <property type="match status" value="1"/>
</dbReference>
<dbReference type="Proteomes" id="UP000001955">
    <property type="component" value="Chromosome"/>
</dbReference>
<dbReference type="GO" id="GO:0051213">
    <property type="term" value="F:dioxygenase activity"/>
    <property type="evidence" value="ECO:0007669"/>
    <property type="project" value="UniProtKB-KW"/>
</dbReference>
<dbReference type="InterPro" id="IPR009770">
    <property type="entry name" value="HGLS"/>
</dbReference>
<dbReference type="PANTHER" id="PTHR39479:SF2">
    <property type="entry name" value="2-OXOADIPATE DIOXYGENASE_DECARBOXYLASE"/>
    <property type="match status" value="1"/>
</dbReference>
<evidence type="ECO:0000313" key="10">
    <source>
        <dbReference type="Proteomes" id="UP000001955"/>
    </source>
</evidence>
<dbReference type="eggNOG" id="COG5383">
    <property type="taxonomic scope" value="Bacteria"/>
</dbReference>
<dbReference type="EC" id="1.13.11.93" evidence="6"/>
<organism evidence="9 10">
    <name type="scientific">Shimwellia blattae (strain ATCC 29907 / DSM 4481 / JCM 1650 / NBRC 105725 / CDC 9005-74)</name>
    <name type="common">Escherichia blattae</name>
    <dbReference type="NCBI Taxonomy" id="630626"/>
    <lineage>
        <taxon>Bacteria</taxon>
        <taxon>Pseudomonadati</taxon>
        <taxon>Pseudomonadota</taxon>
        <taxon>Gammaproteobacteria</taxon>
        <taxon>Enterobacterales</taxon>
        <taxon>Enterobacteriaceae</taxon>
        <taxon>Shimwellia</taxon>
    </lineage>
</organism>
<proteinExistence type="inferred from homology"/>
<evidence type="ECO:0000256" key="8">
    <source>
        <dbReference type="ARBA" id="ARBA00035045"/>
    </source>
</evidence>
<keyword evidence="4" id="KW-0408">Iron</keyword>
<gene>
    <name evidence="9" type="primary">ydcJ</name>
    <name evidence="9" type="ordered locus">EBL_c20300</name>
</gene>
<dbReference type="Gene3D" id="3.10.180.80">
    <property type="entry name" value="Uncharacterised protein PF07063, DUF1338"/>
    <property type="match status" value="1"/>
</dbReference>
<dbReference type="PATRIC" id="fig|630626.3.peg.1975"/>
<dbReference type="OrthoDB" id="4394119at2"/>
<evidence type="ECO:0000256" key="2">
    <source>
        <dbReference type="ARBA" id="ARBA00022964"/>
    </source>
</evidence>
<evidence type="ECO:0000256" key="6">
    <source>
        <dbReference type="ARBA" id="ARBA00035023"/>
    </source>
</evidence>
<reference evidence="9 10" key="1">
    <citation type="journal article" date="2012" name="J. Bacteriol.">
        <title>Complete genome sequence of the B12-producing Shimwellia blattae strain DSM 4481, isolated from a cockroach.</title>
        <authorList>
            <person name="Brzuszkiewicz E."/>
            <person name="Waschkowitz T."/>
            <person name="Wiezer A."/>
            <person name="Daniel R."/>
        </authorList>
    </citation>
    <scope>NUCLEOTIDE SEQUENCE [LARGE SCALE GENOMIC DNA]</scope>
    <source>
        <strain evidence="10">ATCC 29907 / DSM 4481 / JCM 1650 / NBRC 105725 / CDC 9005-74</strain>
    </source>
</reference>
<comment type="cofactor">
    <cofactor evidence="1">
        <name>Fe(2+)</name>
        <dbReference type="ChEBI" id="CHEBI:29033"/>
    </cofactor>
</comment>
<accession>K6WG28</accession>
<evidence type="ECO:0000313" key="9">
    <source>
        <dbReference type="EMBL" id="AFJ47121.1"/>
    </source>
</evidence>
<dbReference type="RefSeq" id="WP_002440859.1">
    <property type="nucleotide sequence ID" value="NC_017910.1"/>
</dbReference>
<evidence type="ECO:0000256" key="7">
    <source>
        <dbReference type="ARBA" id="ARBA00035034"/>
    </source>
</evidence>
<dbReference type="SMART" id="SM01150">
    <property type="entry name" value="DUF1338"/>
    <property type="match status" value="1"/>
</dbReference>
<dbReference type="CDD" id="cd16348">
    <property type="entry name" value="VOC_YdcJ_like"/>
    <property type="match status" value="1"/>
</dbReference>